<gene>
    <name evidence="2" type="ORF">TARUN_4210</name>
</gene>
<feature type="compositionally biased region" description="Basic and acidic residues" evidence="1">
    <location>
        <begin position="23"/>
        <end position="47"/>
    </location>
</feature>
<name>A0A395NQ00_TRIAR</name>
<accession>A0A395NQ00</accession>
<comment type="caution">
    <text evidence="2">The sequence shown here is derived from an EMBL/GenBank/DDBJ whole genome shotgun (WGS) entry which is preliminary data.</text>
</comment>
<sequence>MQRSRTTELKTRSLTRNQLELAQGERGRDGDDKVGELEREAGSETARRKWRRSDAFGPFPQLLAQRSCAFSAPHAEGLFAGWSHDLDSEGDKALARRP</sequence>
<dbReference type="Proteomes" id="UP000266272">
    <property type="component" value="Unassembled WGS sequence"/>
</dbReference>
<evidence type="ECO:0000313" key="2">
    <source>
        <dbReference type="EMBL" id="RFU78024.1"/>
    </source>
</evidence>
<dbReference type="AlphaFoldDB" id="A0A395NQ00"/>
<reference evidence="2 3" key="1">
    <citation type="journal article" date="2018" name="PLoS Pathog.">
        <title>Evolution of structural diversity of trichothecenes, a family of toxins produced by plant pathogenic and entomopathogenic fungi.</title>
        <authorList>
            <person name="Proctor R.H."/>
            <person name="McCormick S.P."/>
            <person name="Kim H.S."/>
            <person name="Cardoza R.E."/>
            <person name="Stanley A.M."/>
            <person name="Lindo L."/>
            <person name="Kelly A."/>
            <person name="Brown D.W."/>
            <person name="Lee T."/>
            <person name="Vaughan M.M."/>
            <person name="Alexander N.J."/>
            <person name="Busman M."/>
            <person name="Gutierrez S."/>
        </authorList>
    </citation>
    <scope>NUCLEOTIDE SEQUENCE [LARGE SCALE GENOMIC DNA]</scope>
    <source>
        <strain evidence="2 3">IBT 40837</strain>
    </source>
</reference>
<feature type="region of interest" description="Disordered" evidence="1">
    <location>
        <begin position="1"/>
        <end position="52"/>
    </location>
</feature>
<dbReference type="EMBL" id="PXOA01000239">
    <property type="protein sequence ID" value="RFU78024.1"/>
    <property type="molecule type" value="Genomic_DNA"/>
</dbReference>
<protein>
    <submittedName>
        <fullName evidence="2">Uncharacterized protein</fullName>
    </submittedName>
</protein>
<keyword evidence="3" id="KW-1185">Reference proteome</keyword>
<organism evidence="2 3">
    <name type="scientific">Trichoderma arundinaceum</name>
    <dbReference type="NCBI Taxonomy" id="490622"/>
    <lineage>
        <taxon>Eukaryota</taxon>
        <taxon>Fungi</taxon>
        <taxon>Dikarya</taxon>
        <taxon>Ascomycota</taxon>
        <taxon>Pezizomycotina</taxon>
        <taxon>Sordariomycetes</taxon>
        <taxon>Hypocreomycetidae</taxon>
        <taxon>Hypocreales</taxon>
        <taxon>Hypocreaceae</taxon>
        <taxon>Trichoderma</taxon>
    </lineage>
</organism>
<evidence type="ECO:0000313" key="3">
    <source>
        <dbReference type="Proteomes" id="UP000266272"/>
    </source>
</evidence>
<proteinExistence type="predicted"/>
<feature type="compositionally biased region" description="Basic and acidic residues" evidence="1">
    <location>
        <begin position="1"/>
        <end position="11"/>
    </location>
</feature>
<evidence type="ECO:0000256" key="1">
    <source>
        <dbReference type="SAM" id="MobiDB-lite"/>
    </source>
</evidence>